<evidence type="ECO:0000256" key="5">
    <source>
        <dbReference type="ARBA" id="ARBA00022801"/>
    </source>
</evidence>
<name>A0ABD1TKJ9_9LAMI</name>
<comment type="subcellular location">
    <subcellularLocation>
        <location evidence="1">Secreted</location>
    </subcellularLocation>
</comment>
<dbReference type="PANTHER" id="PTHR45650">
    <property type="entry name" value="GDSL-LIKE LIPASE/ACYLHYDROLASE-RELATED"/>
    <property type="match status" value="1"/>
</dbReference>
<evidence type="ECO:0000256" key="2">
    <source>
        <dbReference type="ARBA" id="ARBA00008668"/>
    </source>
</evidence>
<evidence type="ECO:0000256" key="1">
    <source>
        <dbReference type="ARBA" id="ARBA00004613"/>
    </source>
</evidence>
<organism evidence="9 10">
    <name type="scientific">Abeliophyllum distichum</name>
    <dbReference type="NCBI Taxonomy" id="126358"/>
    <lineage>
        <taxon>Eukaryota</taxon>
        <taxon>Viridiplantae</taxon>
        <taxon>Streptophyta</taxon>
        <taxon>Embryophyta</taxon>
        <taxon>Tracheophyta</taxon>
        <taxon>Spermatophyta</taxon>
        <taxon>Magnoliopsida</taxon>
        <taxon>eudicotyledons</taxon>
        <taxon>Gunneridae</taxon>
        <taxon>Pentapetalae</taxon>
        <taxon>asterids</taxon>
        <taxon>lamiids</taxon>
        <taxon>Lamiales</taxon>
        <taxon>Oleaceae</taxon>
        <taxon>Forsythieae</taxon>
        <taxon>Abeliophyllum</taxon>
    </lineage>
</organism>
<feature type="signal peptide" evidence="8">
    <location>
        <begin position="1"/>
        <end position="25"/>
    </location>
</feature>
<comment type="caution">
    <text evidence="9">The sequence shown here is derived from an EMBL/GenBank/DDBJ whole genome shotgun (WGS) entry which is preliminary data.</text>
</comment>
<keyword evidence="6" id="KW-0442">Lipid degradation</keyword>
<evidence type="ECO:0000256" key="8">
    <source>
        <dbReference type="SAM" id="SignalP"/>
    </source>
</evidence>
<comment type="similarity">
    <text evidence="2">Belongs to the 'GDSL' lipolytic enzyme family.</text>
</comment>
<sequence>MSQTIPQNLVFFSLSLLAFLHPCCSSIIDREKHEPKIKGLFVFGSSLVDNGNNNFIKNTIAKVDYLPYGIDFPFGPSGRFTNGKNVIDLLGDKLGIPNYIPPFNDPSTSGRKIVYGVNYASGGSGILDDTGAFAGNVMSLNAQIRNFEAVTLPDLEVQLRSKSRVSLPQFLFVVGSGGNDYSLNYFMGMTSNNVSLEEFTANLTTTLTHQVKRLYNLGARKFALMAINPNGCSPMAKARFSTRDHCVQVLNRAVHLFNVRLKTLLVSIRTQMPGSVLVFVNSYKVMRDIIRDPASKGFSNARSSCCEVATIKEGGTGILCKRGGSICTNRSAHVFFDGLHPTEAVNLVIATKAYASNFKAEVYPMNLKQLSEI</sequence>
<dbReference type="PANTHER" id="PTHR45650:SF2">
    <property type="entry name" value="OS06G0560700 PROTEIN"/>
    <property type="match status" value="1"/>
</dbReference>
<dbReference type="AlphaFoldDB" id="A0ABD1TKJ9"/>
<dbReference type="GO" id="GO:0016787">
    <property type="term" value="F:hydrolase activity"/>
    <property type="evidence" value="ECO:0007669"/>
    <property type="project" value="UniProtKB-KW"/>
</dbReference>
<dbReference type="InterPro" id="IPR036514">
    <property type="entry name" value="SGNH_hydro_sf"/>
</dbReference>
<reference evidence="10" key="1">
    <citation type="submission" date="2024-07" db="EMBL/GenBank/DDBJ databases">
        <title>Two chromosome-level genome assemblies of Korean endemic species Abeliophyllum distichum and Forsythia ovata (Oleaceae).</title>
        <authorList>
            <person name="Jang H."/>
        </authorList>
    </citation>
    <scope>NUCLEOTIDE SEQUENCE [LARGE SCALE GENOMIC DNA]</scope>
</reference>
<dbReference type="Pfam" id="PF00657">
    <property type="entry name" value="Lipase_GDSL"/>
    <property type="match status" value="1"/>
</dbReference>
<keyword evidence="4 8" id="KW-0732">Signal</keyword>
<dbReference type="CDD" id="cd01837">
    <property type="entry name" value="SGNH_plant_lipase_like"/>
    <property type="match status" value="1"/>
</dbReference>
<gene>
    <name evidence="9" type="ORF">Adt_18856</name>
</gene>
<keyword evidence="10" id="KW-1185">Reference proteome</keyword>
<keyword evidence="3" id="KW-0964">Secreted</keyword>
<evidence type="ECO:0000313" key="9">
    <source>
        <dbReference type="EMBL" id="KAL2513256.1"/>
    </source>
</evidence>
<dbReference type="InterPro" id="IPR051238">
    <property type="entry name" value="GDSL_esterase/lipase"/>
</dbReference>
<feature type="chain" id="PRO_5044865075" evidence="8">
    <location>
        <begin position="26"/>
        <end position="373"/>
    </location>
</feature>
<evidence type="ECO:0000256" key="4">
    <source>
        <dbReference type="ARBA" id="ARBA00022729"/>
    </source>
</evidence>
<dbReference type="EMBL" id="JBFOLK010000005">
    <property type="protein sequence ID" value="KAL2513256.1"/>
    <property type="molecule type" value="Genomic_DNA"/>
</dbReference>
<protein>
    <submittedName>
        <fullName evidence="9">GDSL esterase/lipase</fullName>
    </submittedName>
</protein>
<evidence type="ECO:0000256" key="6">
    <source>
        <dbReference type="ARBA" id="ARBA00022963"/>
    </source>
</evidence>
<dbReference type="GO" id="GO:0005576">
    <property type="term" value="C:extracellular region"/>
    <property type="evidence" value="ECO:0007669"/>
    <property type="project" value="UniProtKB-SubCell"/>
</dbReference>
<dbReference type="Gene3D" id="3.40.50.1110">
    <property type="entry name" value="SGNH hydrolase"/>
    <property type="match status" value="1"/>
</dbReference>
<accession>A0ABD1TKJ9</accession>
<dbReference type="GO" id="GO:0016042">
    <property type="term" value="P:lipid catabolic process"/>
    <property type="evidence" value="ECO:0007669"/>
    <property type="project" value="UniProtKB-KW"/>
</dbReference>
<evidence type="ECO:0000256" key="7">
    <source>
        <dbReference type="ARBA" id="ARBA00023098"/>
    </source>
</evidence>
<dbReference type="SUPFAM" id="SSF52266">
    <property type="entry name" value="SGNH hydrolase"/>
    <property type="match status" value="1"/>
</dbReference>
<dbReference type="InterPro" id="IPR001087">
    <property type="entry name" value="GDSL"/>
</dbReference>
<keyword evidence="7" id="KW-0443">Lipid metabolism</keyword>
<dbReference type="InterPro" id="IPR035669">
    <property type="entry name" value="SGNH_plant_lipase-like"/>
</dbReference>
<proteinExistence type="inferred from homology"/>
<evidence type="ECO:0000313" key="10">
    <source>
        <dbReference type="Proteomes" id="UP001604336"/>
    </source>
</evidence>
<keyword evidence="5" id="KW-0378">Hydrolase</keyword>
<dbReference type="Proteomes" id="UP001604336">
    <property type="component" value="Unassembled WGS sequence"/>
</dbReference>
<evidence type="ECO:0000256" key="3">
    <source>
        <dbReference type="ARBA" id="ARBA00022525"/>
    </source>
</evidence>